<evidence type="ECO:0000256" key="10">
    <source>
        <dbReference type="SAM" id="MobiDB-lite"/>
    </source>
</evidence>
<feature type="compositionally biased region" description="Polar residues" evidence="10">
    <location>
        <begin position="106"/>
        <end position="117"/>
    </location>
</feature>
<dbReference type="PANTHER" id="PTHR16523:SF6">
    <property type="entry name" value="PEST PROTEOLYTIC SIGNAL-CONTAINING NUCLEAR PROTEIN"/>
    <property type="match status" value="1"/>
</dbReference>
<dbReference type="Proteomes" id="UP001374579">
    <property type="component" value="Unassembled WGS sequence"/>
</dbReference>
<dbReference type="PANTHER" id="PTHR16523">
    <property type="entry name" value="PEST PROTEOLYTIC SIGNAL-CONTAINING NUCLEAR PROTEIN"/>
    <property type="match status" value="1"/>
</dbReference>
<keyword evidence="9" id="KW-0131">Cell cycle</keyword>
<dbReference type="GO" id="GO:0016567">
    <property type="term" value="P:protein ubiquitination"/>
    <property type="evidence" value="ECO:0007669"/>
    <property type="project" value="InterPro"/>
</dbReference>
<dbReference type="Pfam" id="PF15473">
    <property type="entry name" value="PCNP"/>
    <property type="match status" value="1"/>
</dbReference>
<evidence type="ECO:0000313" key="11">
    <source>
        <dbReference type="EMBL" id="KAK7108726.1"/>
    </source>
</evidence>
<reference evidence="11 12" key="1">
    <citation type="submission" date="2024-02" db="EMBL/GenBank/DDBJ databases">
        <title>Chromosome-scale genome assembly of the rough periwinkle Littorina saxatilis.</title>
        <authorList>
            <person name="De Jode A."/>
            <person name="Faria R."/>
            <person name="Formenti G."/>
            <person name="Sims Y."/>
            <person name="Smith T.P."/>
            <person name="Tracey A."/>
            <person name="Wood J.M.D."/>
            <person name="Zagrodzka Z.B."/>
            <person name="Johannesson K."/>
            <person name="Butlin R.K."/>
            <person name="Leder E.H."/>
        </authorList>
    </citation>
    <scope>NUCLEOTIDE SEQUENCE [LARGE SCALE GENOMIC DNA]</scope>
    <source>
        <strain evidence="11">Snail1</strain>
        <tissue evidence="11">Muscle</tissue>
    </source>
</reference>
<dbReference type="GO" id="GO:0005634">
    <property type="term" value="C:nucleus"/>
    <property type="evidence" value="ECO:0007669"/>
    <property type="project" value="UniProtKB-SubCell"/>
</dbReference>
<comment type="subcellular location">
    <subcellularLocation>
        <location evidence="2">Nucleus</location>
    </subcellularLocation>
</comment>
<comment type="function">
    <text evidence="1">May be involved in cell cycle regulation.</text>
</comment>
<proteinExistence type="predicted"/>
<evidence type="ECO:0000256" key="4">
    <source>
        <dbReference type="ARBA" id="ARBA00022059"/>
    </source>
</evidence>
<feature type="region of interest" description="Disordered" evidence="10">
    <location>
        <begin position="141"/>
        <end position="182"/>
    </location>
</feature>
<dbReference type="AlphaFoldDB" id="A0AAN9BP78"/>
<evidence type="ECO:0000256" key="8">
    <source>
        <dbReference type="ARBA" id="ARBA00023242"/>
    </source>
</evidence>
<feature type="compositionally biased region" description="Polar residues" evidence="10">
    <location>
        <begin position="39"/>
        <end position="54"/>
    </location>
</feature>
<evidence type="ECO:0000256" key="2">
    <source>
        <dbReference type="ARBA" id="ARBA00004123"/>
    </source>
</evidence>
<keyword evidence="7" id="KW-0007">Acetylation</keyword>
<evidence type="ECO:0000256" key="1">
    <source>
        <dbReference type="ARBA" id="ARBA00002646"/>
    </source>
</evidence>
<feature type="compositionally biased region" description="Polar residues" evidence="10">
    <location>
        <begin position="152"/>
        <end position="162"/>
    </location>
</feature>
<sequence>MADREGQVTMADTQVKSLVSEQYLDGWTYDDEDSDEGVSLTSQQSASNQQTKPGSHSKRQHSEVDKASGDSKSVEKKFCMSMVSKSKDTSKSLSVNTGGQPPPSSGKISMSLGASSASKKIAMNVGPSAVKAKAVPIKMNLASQSKTKDTSNKAPSVKQSSAVAHAFGSDSDESEEEMPAEARMRMRNIGRETPTAAGPNSFGKGRLGFCDRQKIIERELQTKNDG</sequence>
<feature type="compositionally biased region" description="Acidic residues" evidence="10">
    <location>
        <begin position="170"/>
        <end position="179"/>
    </location>
</feature>
<dbReference type="InterPro" id="IPR029169">
    <property type="entry name" value="PCNP"/>
</dbReference>
<evidence type="ECO:0000256" key="5">
    <source>
        <dbReference type="ARBA" id="ARBA00022553"/>
    </source>
</evidence>
<dbReference type="EMBL" id="JBAMIC010000004">
    <property type="protein sequence ID" value="KAK7108726.1"/>
    <property type="molecule type" value="Genomic_DNA"/>
</dbReference>
<organism evidence="11 12">
    <name type="scientific">Littorina saxatilis</name>
    <dbReference type="NCBI Taxonomy" id="31220"/>
    <lineage>
        <taxon>Eukaryota</taxon>
        <taxon>Metazoa</taxon>
        <taxon>Spiralia</taxon>
        <taxon>Lophotrochozoa</taxon>
        <taxon>Mollusca</taxon>
        <taxon>Gastropoda</taxon>
        <taxon>Caenogastropoda</taxon>
        <taxon>Littorinimorpha</taxon>
        <taxon>Littorinoidea</taxon>
        <taxon>Littorinidae</taxon>
        <taxon>Littorina</taxon>
    </lineage>
</organism>
<comment type="subunit">
    <text evidence="3">Interacts with UHRF2/NIRF.</text>
</comment>
<evidence type="ECO:0000256" key="3">
    <source>
        <dbReference type="ARBA" id="ARBA00011097"/>
    </source>
</evidence>
<name>A0AAN9BP78_9CAEN</name>
<keyword evidence="5" id="KW-0597">Phosphoprotein</keyword>
<comment type="caution">
    <text evidence="11">The sequence shown here is derived from an EMBL/GenBank/DDBJ whole genome shotgun (WGS) entry which is preliminary data.</text>
</comment>
<feature type="region of interest" description="Disordered" evidence="10">
    <location>
        <begin position="27"/>
        <end position="117"/>
    </location>
</feature>
<evidence type="ECO:0000256" key="7">
    <source>
        <dbReference type="ARBA" id="ARBA00022990"/>
    </source>
</evidence>
<feature type="compositionally biased region" description="Basic and acidic residues" evidence="10">
    <location>
        <begin position="60"/>
        <end position="78"/>
    </location>
</feature>
<evidence type="ECO:0000256" key="6">
    <source>
        <dbReference type="ARBA" id="ARBA00022843"/>
    </source>
</evidence>
<evidence type="ECO:0000256" key="9">
    <source>
        <dbReference type="ARBA" id="ARBA00023306"/>
    </source>
</evidence>
<keyword evidence="12" id="KW-1185">Reference proteome</keyword>
<accession>A0AAN9BP78</accession>
<evidence type="ECO:0000313" key="12">
    <source>
        <dbReference type="Proteomes" id="UP001374579"/>
    </source>
</evidence>
<dbReference type="GO" id="GO:0043161">
    <property type="term" value="P:proteasome-mediated ubiquitin-dependent protein catabolic process"/>
    <property type="evidence" value="ECO:0007669"/>
    <property type="project" value="TreeGrafter"/>
</dbReference>
<keyword evidence="8" id="KW-0539">Nucleus</keyword>
<gene>
    <name evidence="11" type="ORF">V1264_016405</name>
</gene>
<protein>
    <recommendedName>
        <fullName evidence="4">PEST proteolytic signal-containing nuclear protein</fullName>
    </recommendedName>
</protein>
<keyword evidence="6" id="KW-0832">Ubl conjugation</keyword>